<dbReference type="EMBL" id="CP060244">
    <property type="protein sequence ID" value="QNT79081.1"/>
    <property type="molecule type" value="Genomic_DNA"/>
</dbReference>
<feature type="binding site" description="axial binding residue" evidence="10 11">
    <location>
        <position position="127"/>
    </location>
    <ligand>
        <name>heme</name>
        <dbReference type="ChEBI" id="CHEBI:30413"/>
    </ligand>
    <ligandPart>
        <name>Fe</name>
        <dbReference type="ChEBI" id="CHEBI:18248"/>
    </ligandPart>
</feature>
<gene>
    <name evidence="10 13" type="primary">ccmE</name>
    <name evidence="10" type="synonym">cycJ</name>
    <name evidence="13" type="ORF">JGUZn3_18670</name>
</gene>
<evidence type="ECO:0000256" key="8">
    <source>
        <dbReference type="ARBA" id="ARBA00023004"/>
    </source>
</evidence>
<comment type="similarity">
    <text evidence="10">Belongs to the CcmE/CycJ family.</text>
</comment>
<feature type="region of interest" description="Disordered" evidence="12">
    <location>
        <begin position="142"/>
        <end position="188"/>
    </location>
</feature>
<evidence type="ECO:0000256" key="9">
    <source>
        <dbReference type="ARBA" id="ARBA00023136"/>
    </source>
</evidence>
<dbReference type="PANTHER" id="PTHR34128">
    <property type="entry name" value="CYTOCHROME C-TYPE BIOGENESIS PROTEIN CCME HOMOLOG, MITOCHONDRIAL"/>
    <property type="match status" value="1"/>
</dbReference>
<evidence type="ECO:0000256" key="2">
    <source>
        <dbReference type="ARBA" id="ARBA00022617"/>
    </source>
</evidence>
<protein>
    <recommendedName>
        <fullName evidence="10">Cytochrome c-type biogenesis protein CcmE</fullName>
    </recommendedName>
    <alternativeName>
        <fullName evidence="10">Cytochrome c maturation protein E</fullName>
    </alternativeName>
    <alternativeName>
        <fullName evidence="10">Heme chaperone CcmE</fullName>
    </alternativeName>
</protein>
<dbReference type="NCBIfam" id="NF009727">
    <property type="entry name" value="PRK13254.1-1"/>
    <property type="match status" value="1"/>
</dbReference>
<keyword evidence="7 10" id="KW-1133">Transmembrane helix</keyword>
<keyword evidence="9 10" id="KW-0472">Membrane</keyword>
<dbReference type="PANTHER" id="PTHR34128:SF2">
    <property type="entry name" value="CYTOCHROME C-TYPE BIOGENESIS PROTEIN CCME HOMOLOG, MITOCHONDRIAL"/>
    <property type="match status" value="1"/>
</dbReference>
<dbReference type="SUPFAM" id="SSF82093">
    <property type="entry name" value="Heme chaperone CcmE"/>
    <property type="match status" value="1"/>
</dbReference>
<evidence type="ECO:0000256" key="5">
    <source>
        <dbReference type="ARBA" id="ARBA00022748"/>
    </source>
</evidence>
<feature type="topological domain" description="Cytoplasmic" evidence="10">
    <location>
        <begin position="1"/>
        <end position="7"/>
    </location>
</feature>
<keyword evidence="10" id="KW-1003">Cell membrane</keyword>
<dbReference type="AlphaFoldDB" id="A0A7H1NTH1"/>
<dbReference type="RefSeq" id="WP_203413277.1">
    <property type="nucleotide sequence ID" value="NZ_CP060244.1"/>
</dbReference>
<evidence type="ECO:0000256" key="6">
    <source>
        <dbReference type="ARBA" id="ARBA00022968"/>
    </source>
</evidence>
<keyword evidence="8 10" id="KW-0408">Iron</keyword>
<dbReference type="InterPro" id="IPR012340">
    <property type="entry name" value="NA-bd_OB-fold"/>
</dbReference>
<keyword evidence="5 10" id="KW-0201">Cytochrome c-type biogenesis</keyword>
<reference evidence="13 14" key="1">
    <citation type="submission" date="2020-08" db="EMBL/GenBank/DDBJ databases">
        <title>Complete genome sequence of Entomobacter blattae G55GP.</title>
        <authorList>
            <person name="Poehlein A."/>
            <person name="Guzman J."/>
            <person name="Daniel R."/>
            <person name="Vilcinskas A."/>
        </authorList>
    </citation>
    <scope>NUCLEOTIDE SEQUENCE [LARGE SCALE GENOMIC DNA]</scope>
    <source>
        <strain evidence="13 14">G55GP</strain>
    </source>
</reference>
<evidence type="ECO:0000256" key="11">
    <source>
        <dbReference type="PIRSR" id="PIRSR604329-50"/>
    </source>
</evidence>
<dbReference type="GO" id="GO:0017003">
    <property type="term" value="P:protein-heme linkage"/>
    <property type="evidence" value="ECO:0007669"/>
    <property type="project" value="UniProtKB-UniRule"/>
</dbReference>
<sequence length="188" mass="20388">MTRKMKRLWILIVCAFGIGTATALTLTAFSSSIIYFMTPSQVKNAPPSDRIIKLGGMVVAGSLHVETHNTTPVATFEITDGQDSIPVHFTGVLPDLFREGQSAVAIGTLTGKVFTASEVLAKHDETYMPKDVADALQKAGKWDPRFGPPPDAKSWNSMTLSEIKKQDHPLNPQQMLSPPPLSTLKSTP</sequence>
<evidence type="ECO:0000313" key="13">
    <source>
        <dbReference type="EMBL" id="QNT79081.1"/>
    </source>
</evidence>
<dbReference type="Proteomes" id="UP000516349">
    <property type="component" value="Chromosome"/>
</dbReference>
<organism evidence="13 14">
    <name type="scientific">Entomobacter blattae</name>
    <dbReference type="NCBI Taxonomy" id="2762277"/>
    <lineage>
        <taxon>Bacteria</taxon>
        <taxon>Pseudomonadati</taxon>
        <taxon>Pseudomonadota</taxon>
        <taxon>Alphaproteobacteria</taxon>
        <taxon>Acetobacterales</taxon>
        <taxon>Acetobacteraceae</taxon>
        <taxon>Entomobacter</taxon>
    </lineage>
</organism>
<keyword evidence="2 10" id="KW-0349">Heme</keyword>
<dbReference type="KEGG" id="ebla:JGUZn3_18670"/>
<keyword evidence="14" id="KW-1185">Reference proteome</keyword>
<feature type="topological domain" description="Extracellular" evidence="10">
    <location>
        <begin position="29"/>
        <end position="188"/>
    </location>
</feature>
<evidence type="ECO:0000256" key="4">
    <source>
        <dbReference type="ARBA" id="ARBA00022723"/>
    </source>
</evidence>
<proteinExistence type="inferred from homology"/>
<dbReference type="Pfam" id="PF03100">
    <property type="entry name" value="CcmE"/>
    <property type="match status" value="1"/>
</dbReference>
<dbReference type="InterPro" id="IPR036127">
    <property type="entry name" value="CcmE-like_sf"/>
</dbReference>
<dbReference type="NCBIfam" id="NF009731">
    <property type="entry name" value="PRK13254.1-5"/>
    <property type="match status" value="1"/>
</dbReference>
<evidence type="ECO:0000256" key="1">
    <source>
        <dbReference type="ARBA" id="ARBA00004370"/>
    </source>
</evidence>
<keyword evidence="4 10" id="KW-0479">Metal-binding</keyword>
<evidence type="ECO:0000256" key="7">
    <source>
        <dbReference type="ARBA" id="ARBA00022989"/>
    </source>
</evidence>
<dbReference type="Gene3D" id="2.40.50.140">
    <property type="entry name" value="Nucleic acid-binding proteins"/>
    <property type="match status" value="1"/>
</dbReference>
<name>A0A7H1NTH1_9PROT</name>
<accession>A0A7H1NTH1</accession>
<dbReference type="GO" id="GO:0017004">
    <property type="term" value="P:cytochrome complex assembly"/>
    <property type="evidence" value="ECO:0007669"/>
    <property type="project" value="UniProtKB-KW"/>
</dbReference>
<keyword evidence="6 10" id="KW-0735">Signal-anchor</keyword>
<dbReference type="GO" id="GO:0005886">
    <property type="term" value="C:plasma membrane"/>
    <property type="evidence" value="ECO:0007669"/>
    <property type="project" value="UniProtKB-SubCell"/>
</dbReference>
<evidence type="ECO:0000256" key="3">
    <source>
        <dbReference type="ARBA" id="ARBA00022692"/>
    </source>
</evidence>
<feature type="binding site" description="covalent" evidence="10 11">
    <location>
        <position position="123"/>
    </location>
    <ligand>
        <name>heme</name>
        <dbReference type="ChEBI" id="CHEBI:30413"/>
    </ligand>
</feature>
<comment type="function">
    <text evidence="10">Heme chaperone required for the biogenesis of c-type cytochromes. Transiently binds heme delivered by CcmC and transfers the heme to apo-cytochromes in a process facilitated by CcmF and CcmH.</text>
</comment>
<keyword evidence="3 10" id="KW-0812">Transmembrane</keyword>
<evidence type="ECO:0000313" key="14">
    <source>
        <dbReference type="Proteomes" id="UP000516349"/>
    </source>
</evidence>
<dbReference type="GO" id="GO:0046872">
    <property type="term" value="F:metal ion binding"/>
    <property type="evidence" value="ECO:0007669"/>
    <property type="project" value="UniProtKB-KW"/>
</dbReference>
<comment type="subcellular location">
    <subcellularLocation>
        <location evidence="10">Cell membrane</location>
        <topology evidence="10">Single-pass type II membrane protein</topology>
    </subcellularLocation>
    <subcellularLocation>
        <location evidence="1">Membrane</location>
    </subcellularLocation>
</comment>
<dbReference type="InterPro" id="IPR004329">
    <property type="entry name" value="CcmE"/>
</dbReference>
<evidence type="ECO:0000256" key="12">
    <source>
        <dbReference type="SAM" id="MobiDB-lite"/>
    </source>
</evidence>
<evidence type="ECO:0000256" key="10">
    <source>
        <dbReference type="HAMAP-Rule" id="MF_01959"/>
    </source>
</evidence>
<dbReference type="HAMAP" id="MF_01959">
    <property type="entry name" value="CcmE"/>
    <property type="match status" value="1"/>
</dbReference>
<dbReference type="GO" id="GO:0020037">
    <property type="term" value="F:heme binding"/>
    <property type="evidence" value="ECO:0007669"/>
    <property type="project" value="InterPro"/>
</dbReference>